<dbReference type="GO" id="GO:0047804">
    <property type="term" value="F:cysteine-S-conjugate beta-lyase activity"/>
    <property type="evidence" value="ECO:0007669"/>
    <property type="project" value="UniProtKB-EC"/>
</dbReference>
<reference evidence="7 8" key="1">
    <citation type="submission" date="2008-12" db="EMBL/GenBank/DDBJ databases">
        <authorList>
            <person name="Fulton L."/>
            <person name="Clifton S."/>
            <person name="Fulton B."/>
            <person name="Xu J."/>
            <person name="Minx P."/>
            <person name="Pepin K.H."/>
            <person name="Johnson M."/>
            <person name="Bhonagiri V."/>
            <person name="Nash W.E."/>
            <person name="Mardis E.R."/>
            <person name="Wilson R.K."/>
        </authorList>
    </citation>
    <scope>NUCLEOTIDE SEQUENCE [LARGE SCALE GENOMIC DNA]</scope>
    <source>
        <strain evidence="7 8">DSM 18228</strain>
    </source>
</reference>
<dbReference type="PANTHER" id="PTHR43525:SF1">
    <property type="entry name" value="PROTEIN MALY"/>
    <property type="match status" value="1"/>
</dbReference>
<keyword evidence="3" id="KW-0663">Pyridoxal phosphate</keyword>
<evidence type="ECO:0000256" key="4">
    <source>
        <dbReference type="ARBA" id="ARBA00023239"/>
    </source>
</evidence>
<feature type="non-terminal residue" evidence="7">
    <location>
        <position position="1"/>
    </location>
</feature>
<dbReference type="PANTHER" id="PTHR43525">
    <property type="entry name" value="PROTEIN MALY"/>
    <property type="match status" value="1"/>
</dbReference>
<dbReference type="InterPro" id="IPR015421">
    <property type="entry name" value="PyrdxlP-dep_Trfase_major"/>
</dbReference>
<dbReference type="CDD" id="cd00609">
    <property type="entry name" value="AAT_like"/>
    <property type="match status" value="1"/>
</dbReference>
<organism evidence="7 8">
    <name type="scientific">Phocaeicola coprophilus DSM 18228 = JCM 13818</name>
    <dbReference type="NCBI Taxonomy" id="547042"/>
    <lineage>
        <taxon>Bacteria</taxon>
        <taxon>Pseudomonadati</taxon>
        <taxon>Bacteroidota</taxon>
        <taxon>Bacteroidia</taxon>
        <taxon>Bacteroidales</taxon>
        <taxon>Bacteroidaceae</taxon>
        <taxon>Phocaeicola</taxon>
    </lineage>
</organism>
<dbReference type="Gene3D" id="3.90.1150.10">
    <property type="entry name" value="Aspartate Aminotransferase, domain 1"/>
    <property type="match status" value="1"/>
</dbReference>
<evidence type="ECO:0000256" key="1">
    <source>
        <dbReference type="ARBA" id="ARBA00001933"/>
    </source>
</evidence>
<dbReference type="HOGENOM" id="CLU_689852_0_0_10"/>
<dbReference type="EC" id="4.4.1.13" evidence="2"/>
<dbReference type="NCBIfam" id="TIGR04350">
    <property type="entry name" value="C_S_lyase_PatB"/>
    <property type="match status" value="1"/>
</dbReference>
<dbReference type="STRING" id="547042.BACCOPRO_02831"/>
<evidence type="ECO:0000256" key="2">
    <source>
        <dbReference type="ARBA" id="ARBA00012224"/>
    </source>
</evidence>
<evidence type="ECO:0000313" key="8">
    <source>
        <dbReference type="Proteomes" id="UP000014073"/>
    </source>
</evidence>
<dbReference type="GO" id="GO:0030170">
    <property type="term" value="F:pyridoxal phosphate binding"/>
    <property type="evidence" value="ECO:0007669"/>
    <property type="project" value="InterPro"/>
</dbReference>
<dbReference type="Pfam" id="PF00155">
    <property type="entry name" value="Aminotran_1_2"/>
    <property type="match status" value="1"/>
</dbReference>
<dbReference type="SUPFAM" id="SSF53383">
    <property type="entry name" value="PLP-dependent transferases"/>
    <property type="match status" value="1"/>
</dbReference>
<dbReference type="Gene3D" id="3.40.640.10">
    <property type="entry name" value="Type I PLP-dependent aspartate aminotransferase-like (Major domain)"/>
    <property type="match status" value="1"/>
</dbReference>
<keyword evidence="7" id="KW-0808">Transferase</keyword>
<accession>S0FBT7</accession>
<dbReference type="InterPro" id="IPR004839">
    <property type="entry name" value="Aminotransferase_I/II_large"/>
</dbReference>
<dbReference type="AlphaFoldDB" id="S0FBT7"/>
<dbReference type="InterPro" id="IPR015424">
    <property type="entry name" value="PyrdxlP-dep_Trfase"/>
</dbReference>
<dbReference type="EMBL" id="ACBW01000181">
    <property type="protein sequence ID" value="EEF77312.1"/>
    <property type="molecule type" value="Genomic_DNA"/>
</dbReference>
<comment type="similarity">
    <text evidence="5">Belongs to the class-II pyridoxal-phosphate-dependent aminotransferase family. MalY/PatB cystathionine beta-lyase subfamily.</text>
</comment>
<feature type="domain" description="Aminotransferase class I/classII large" evidence="6">
    <location>
        <begin position="40"/>
        <end position="391"/>
    </location>
</feature>
<evidence type="ECO:0000313" key="7">
    <source>
        <dbReference type="EMBL" id="EEF77312.1"/>
    </source>
</evidence>
<evidence type="ECO:0000256" key="3">
    <source>
        <dbReference type="ARBA" id="ARBA00022898"/>
    </source>
</evidence>
<dbReference type="InterPro" id="IPR027619">
    <property type="entry name" value="C-S_lyase_PatB-like"/>
</dbReference>
<keyword evidence="4" id="KW-0456">Lyase</keyword>
<comment type="cofactor">
    <cofactor evidence="1">
        <name>pyridoxal 5'-phosphate</name>
        <dbReference type="ChEBI" id="CHEBI:597326"/>
    </cofactor>
</comment>
<dbReference type="InterPro" id="IPR051798">
    <property type="entry name" value="Class-II_PLP-Dep_Aminotrans"/>
</dbReference>
<dbReference type="InterPro" id="IPR015422">
    <property type="entry name" value="PyrdxlP-dep_Trfase_small"/>
</dbReference>
<keyword evidence="7" id="KW-0032">Aminotransferase</keyword>
<evidence type="ECO:0000256" key="5">
    <source>
        <dbReference type="ARBA" id="ARBA00037974"/>
    </source>
</evidence>
<protein>
    <recommendedName>
        <fullName evidence="2">cysteine-S-conjugate beta-lyase</fullName>
        <ecNumber evidence="2">4.4.1.13</ecNumber>
    </recommendedName>
</protein>
<evidence type="ECO:0000259" key="6">
    <source>
        <dbReference type="Pfam" id="PF00155"/>
    </source>
</evidence>
<dbReference type="eggNOG" id="COG1168">
    <property type="taxonomic scope" value="Bacteria"/>
</dbReference>
<proteinExistence type="inferred from homology"/>
<name>S0FBT7_9BACT</name>
<keyword evidence="8" id="KW-1185">Reference proteome</keyword>
<sequence>HRNGIYKRNMIRYNFDEVIDRRGTHAVKLDGMQEIWGRTDLIPLWVADMDFATPPFILEAVRKRCEHPILGYTEKPDGYYEAVINWLKTRYDMNVSKEHLNYVPGIVAGLGMAINCFTSPGDKIMIMPPVYHPFAWLVKRNNRQLVECPLILEDGHYRMNLDQLRREKKGVRVLILCNPHNPGGVVWTREELEAVAEICAEDNILVFSDEIHADLTLPPARHLPFAMVSEKARNNSVTFMAPSKTFNMPGVAASHTIIYNKDIRSRFNAWLEAGELNAGHVFAWPAVEAAYTYGAEWLEQCLEYIQGNIDYVDNYLKNRIPRIHAMRPMASYLVWLDCRELNLSQQELNHLFAEEAGLALNDGEMFGKEGKGFMRMNVACPRVTLERAMKQLEEAVARM</sequence>
<dbReference type="Proteomes" id="UP000014073">
    <property type="component" value="Unassembled WGS sequence"/>
</dbReference>
<comment type="caution">
    <text evidence="7">The sequence shown here is derived from an EMBL/GenBank/DDBJ whole genome shotgun (WGS) entry which is preliminary data.</text>
</comment>
<dbReference type="GO" id="GO:0008483">
    <property type="term" value="F:transaminase activity"/>
    <property type="evidence" value="ECO:0007669"/>
    <property type="project" value="UniProtKB-KW"/>
</dbReference>
<gene>
    <name evidence="7" type="ORF">BACCOPRO_02831</name>
</gene>